<dbReference type="InterPro" id="IPR018392">
    <property type="entry name" value="LysM"/>
</dbReference>
<gene>
    <name evidence="4" type="primary">PGLYRP1_1</name>
    <name evidence="4" type="ORF">FE257_007579</name>
</gene>
<dbReference type="PANTHER" id="PTHR11022">
    <property type="entry name" value="PEPTIDOGLYCAN RECOGNITION PROTEIN"/>
    <property type="match status" value="1"/>
</dbReference>
<dbReference type="PANTHER" id="PTHR11022:SF41">
    <property type="entry name" value="PEPTIDOGLYCAN-RECOGNITION PROTEIN LC-RELATED"/>
    <property type="match status" value="1"/>
</dbReference>
<dbReference type="CDD" id="cd00118">
    <property type="entry name" value="LysM"/>
    <property type="match status" value="1"/>
</dbReference>
<dbReference type="NCBIfam" id="NF038080">
    <property type="entry name" value="PG_bind_siph"/>
    <property type="match status" value="1"/>
</dbReference>
<dbReference type="GO" id="GO:0008270">
    <property type="term" value="F:zinc ion binding"/>
    <property type="evidence" value="ECO:0007669"/>
    <property type="project" value="InterPro"/>
</dbReference>
<dbReference type="InterPro" id="IPR047763">
    <property type="entry name" value="PG_bind_dom_phiBT1-type"/>
</dbReference>
<dbReference type="GO" id="GO:0008745">
    <property type="term" value="F:N-acetylmuramoyl-L-alanine amidase activity"/>
    <property type="evidence" value="ECO:0007669"/>
    <property type="project" value="InterPro"/>
</dbReference>
<dbReference type="InterPro" id="IPR006619">
    <property type="entry name" value="PGRP_domain_met/bac"/>
</dbReference>
<dbReference type="Gene3D" id="3.10.350.10">
    <property type="entry name" value="LysM domain"/>
    <property type="match status" value="1"/>
</dbReference>
<dbReference type="SUPFAM" id="SSF55846">
    <property type="entry name" value="N-acetylmuramoyl-L-alanine amidase-like"/>
    <property type="match status" value="1"/>
</dbReference>
<comment type="similarity">
    <text evidence="1">Belongs to the N-acetylmuramoyl-L-alanine amidase 2 family.</text>
</comment>
<dbReference type="InterPro" id="IPR015510">
    <property type="entry name" value="PGRP"/>
</dbReference>
<reference evidence="4" key="1">
    <citation type="journal article" date="2019" name="Beilstein J. Org. Chem.">
        <title>Nanangenines: drimane sesquiterpenoids as the dominant metabolite cohort of a novel Australian fungus, Aspergillus nanangensis.</title>
        <authorList>
            <person name="Lacey H.J."/>
            <person name="Gilchrist C.L.M."/>
            <person name="Crombie A."/>
            <person name="Kalaitzis J.A."/>
            <person name="Vuong D."/>
            <person name="Rutledge P.J."/>
            <person name="Turner P."/>
            <person name="Pitt J.I."/>
            <person name="Lacey E."/>
            <person name="Chooi Y.H."/>
            <person name="Piggott A.M."/>
        </authorList>
    </citation>
    <scope>NUCLEOTIDE SEQUENCE</scope>
    <source>
        <strain evidence="4">MST-FP2251</strain>
    </source>
</reference>
<dbReference type="CDD" id="cd06583">
    <property type="entry name" value="PGRP"/>
    <property type="match status" value="1"/>
</dbReference>
<keyword evidence="2" id="KW-0732">Signal</keyword>
<evidence type="ECO:0000313" key="5">
    <source>
        <dbReference type="Proteomes" id="UP001194746"/>
    </source>
</evidence>
<organism evidence="4 5">
    <name type="scientific">Aspergillus nanangensis</name>
    <dbReference type="NCBI Taxonomy" id="2582783"/>
    <lineage>
        <taxon>Eukaryota</taxon>
        <taxon>Fungi</taxon>
        <taxon>Dikarya</taxon>
        <taxon>Ascomycota</taxon>
        <taxon>Pezizomycotina</taxon>
        <taxon>Eurotiomycetes</taxon>
        <taxon>Eurotiomycetidae</taxon>
        <taxon>Eurotiales</taxon>
        <taxon>Aspergillaceae</taxon>
        <taxon>Aspergillus</taxon>
        <taxon>Aspergillus subgen. Circumdati</taxon>
    </lineage>
</organism>
<dbReference type="SMART" id="SM00257">
    <property type="entry name" value="LysM"/>
    <property type="match status" value="1"/>
</dbReference>
<dbReference type="InterPro" id="IPR002502">
    <property type="entry name" value="Amidase_domain"/>
</dbReference>
<protein>
    <submittedName>
        <fullName evidence="4">Peptidoglycan recognition protein 1</fullName>
    </submittedName>
</protein>
<dbReference type="SUPFAM" id="SSF54106">
    <property type="entry name" value="LysM domain"/>
    <property type="match status" value="1"/>
</dbReference>
<proteinExistence type="inferred from homology"/>
<keyword evidence="5" id="KW-1185">Reference proteome</keyword>
<feature type="signal peptide" evidence="2">
    <location>
        <begin position="1"/>
        <end position="23"/>
    </location>
</feature>
<dbReference type="AlphaFoldDB" id="A0AAD4CMM8"/>
<dbReference type="PROSITE" id="PS51782">
    <property type="entry name" value="LYSM"/>
    <property type="match status" value="1"/>
</dbReference>
<dbReference type="SMART" id="SM00701">
    <property type="entry name" value="PGRP"/>
    <property type="match status" value="1"/>
</dbReference>
<dbReference type="InterPro" id="IPR036779">
    <property type="entry name" value="LysM_dom_sf"/>
</dbReference>
<dbReference type="EMBL" id="VCAU01000038">
    <property type="protein sequence ID" value="KAF9889266.1"/>
    <property type="molecule type" value="Genomic_DNA"/>
</dbReference>
<evidence type="ECO:0000259" key="3">
    <source>
        <dbReference type="PROSITE" id="PS51782"/>
    </source>
</evidence>
<comment type="caution">
    <text evidence="4">The sequence shown here is derived from an EMBL/GenBank/DDBJ whole genome shotgun (WGS) entry which is preliminary data.</text>
</comment>
<sequence>MASKFLTCLTALSSVALLPGVSAMRFVSREEWGASAPNGDYTSMGSAQGVKVHYLGPSFSGREHSECGAYMKEIQDMHMSNAAEGWMDIAYNMAVCEHGYVFDGRGKGHRSGANGDTQLNADHYAVLAFLAKEGVTEPTDEQVLGIQDAIAYLRRADAGDEIEGHKDGYSTECPGGALYAMVQDGSLDPGKLYDGGEHTVEEGETLDDLEATYNVPQAYIIEVNDLQSPYNLTAGDKLEIPARGVPLGESSGGGDSSYADFPGTAWFKDEPDSPIVKAMGERLVEEECDKYSSGPATQWSDEDLESYKCWQTKLGFTGADADGWPGESTWDKLKVPSS</sequence>
<name>A0AAD4CMM8_ASPNN</name>
<evidence type="ECO:0000313" key="4">
    <source>
        <dbReference type="EMBL" id="KAF9889266.1"/>
    </source>
</evidence>
<feature type="chain" id="PRO_5041910676" evidence="2">
    <location>
        <begin position="24"/>
        <end position="338"/>
    </location>
</feature>
<evidence type="ECO:0000256" key="2">
    <source>
        <dbReference type="SAM" id="SignalP"/>
    </source>
</evidence>
<dbReference type="Pfam" id="PF01476">
    <property type="entry name" value="LysM"/>
    <property type="match status" value="1"/>
</dbReference>
<dbReference type="Gene3D" id="3.40.80.10">
    <property type="entry name" value="Peptidoglycan recognition protein-like"/>
    <property type="match status" value="1"/>
</dbReference>
<dbReference type="InterPro" id="IPR036505">
    <property type="entry name" value="Amidase/PGRP_sf"/>
</dbReference>
<feature type="domain" description="LysM" evidence="3">
    <location>
        <begin position="196"/>
        <end position="240"/>
    </location>
</feature>
<dbReference type="Proteomes" id="UP001194746">
    <property type="component" value="Unassembled WGS sequence"/>
</dbReference>
<accession>A0AAD4CMM8</accession>
<dbReference type="GO" id="GO:0009253">
    <property type="term" value="P:peptidoglycan catabolic process"/>
    <property type="evidence" value="ECO:0007669"/>
    <property type="project" value="InterPro"/>
</dbReference>
<evidence type="ECO:0000256" key="1">
    <source>
        <dbReference type="ARBA" id="ARBA00007553"/>
    </source>
</evidence>
<reference evidence="4" key="2">
    <citation type="submission" date="2020-02" db="EMBL/GenBank/DDBJ databases">
        <authorList>
            <person name="Gilchrist C.L.M."/>
            <person name="Chooi Y.-H."/>
        </authorList>
    </citation>
    <scope>NUCLEOTIDE SEQUENCE</scope>
    <source>
        <strain evidence="4">MST-FP2251</strain>
    </source>
</reference>